<proteinExistence type="predicted"/>
<sequence length="429" mass="49765">MLFVLCLFFVSIPFSITQTSQTTIRTTATTKSTTTRKNDCVQLSPYCTCLGGPEYIYCNNFTSFSQLDFTLLGEKRNITYITFVPKQPLILNNSLNLNGIELKENVVFNNIVGIDLNENPFIKWTPKDNLSLQFFSSNFSQLMPCDKNLINENFKPIFSSFKTILFGYRNIYSAQLCPLLFYNSSLSYLNISDLTYSGQPWFSDLRELSTIHSKIDTLLIPSGQNTRITKSLMNRLIFENLKTVLISNTILQKIDDDAFSDIFNMRFLNFSIVNFEKFFKNSTNKWMQSLNTKIRVDYSNPEWLNANQNNSLLVNLNPLYSSFFFYFTDEDYENFQYFPHDNFVFARISMLYPLKCSKTMNFLLKNFEQYPLDLSNLNTTATYECLANLLTSPTYSSTLSTTPNSSIKLSENFKFIFSLIFIYFFAISI</sequence>
<dbReference type="OrthoDB" id="10401801at2759"/>
<evidence type="ECO:0000313" key="3">
    <source>
        <dbReference type="Proteomes" id="UP000663879"/>
    </source>
</evidence>
<keyword evidence="3" id="KW-1185">Reference proteome</keyword>
<reference evidence="2" key="1">
    <citation type="submission" date="2021-02" db="EMBL/GenBank/DDBJ databases">
        <authorList>
            <person name="Nowell W R."/>
        </authorList>
    </citation>
    <scope>NUCLEOTIDE SEQUENCE</scope>
    <source>
        <strain evidence="2">Ploen Becks lab</strain>
    </source>
</reference>
<evidence type="ECO:0000256" key="1">
    <source>
        <dbReference type="SAM" id="SignalP"/>
    </source>
</evidence>
<keyword evidence="1" id="KW-0732">Signal</keyword>
<dbReference type="AlphaFoldDB" id="A0A814B915"/>
<protein>
    <submittedName>
        <fullName evidence="2">Uncharacterized protein</fullName>
    </submittedName>
</protein>
<feature type="chain" id="PRO_5032568326" evidence="1">
    <location>
        <begin position="18"/>
        <end position="429"/>
    </location>
</feature>
<organism evidence="2 3">
    <name type="scientific">Brachionus calyciflorus</name>
    <dbReference type="NCBI Taxonomy" id="104777"/>
    <lineage>
        <taxon>Eukaryota</taxon>
        <taxon>Metazoa</taxon>
        <taxon>Spiralia</taxon>
        <taxon>Gnathifera</taxon>
        <taxon>Rotifera</taxon>
        <taxon>Eurotatoria</taxon>
        <taxon>Monogononta</taxon>
        <taxon>Pseudotrocha</taxon>
        <taxon>Ploima</taxon>
        <taxon>Brachionidae</taxon>
        <taxon>Brachionus</taxon>
    </lineage>
</organism>
<dbReference type="Proteomes" id="UP000663879">
    <property type="component" value="Unassembled WGS sequence"/>
</dbReference>
<name>A0A814B915_9BILA</name>
<gene>
    <name evidence="2" type="ORF">OXX778_LOCUS12473</name>
</gene>
<comment type="caution">
    <text evidence="2">The sequence shown here is derived from an EMBL/GenBank/DDBJ whole genome shotgun (WGS) entry which is preliminary data.</text>
</comment>
<feature type="signal peptide" evidence="1">
    <location>
        <begin position="1"/>
        <end position="17"/>
    </location>
</feature>
<dbReference type="EMBL" id="CAJNOC010002265">
    <property type="protein sequence ID" value="CAF0922744.1"/>
    <property type="molecule type" value="Genomic_DNA"/>
</dbReference>
<accession>A0A814B915</accession>
<evidence type="ECO:0000313" key="2">
    <source>
        <dbReference type="EMBL" id="CAF0922744.1"/>
    </source>
</evidence>